<gene>
    <name evidence="2" type="ORF">CSB93_4590</name>
</gene>
<dbReference type="PANTHER" id="PTHR43319:SF3">
    <property type="entry name" value="BETA-LACTAMASE-RELATED DOMAIN-CONTAINING PROTEIN"/>
    <property type="match status" value="1"/>
</dbReference>
<keyword evidence="3" id="KW-1185">Reference proteome</keyword>
<name>A0A2R3J4G3_9PSED</name>
<dbReference type="SUPFAM" id="SSF56601">
    <property type="entry name" value="beta-lactamase/transpeptidase-like"/>
    <property type="match status" value="1"/>
</dbReference>
<accession>A0A2R3J4G3</accession>
<evidence type="ECO:0000313" key="3">
    <source>
        <dbReference type="Proteomes" id="UP000238390"/>
    </source>
</evidence>
<dbReference type="PANTHER" id="PTHR43319">
    <property type="entry name" value="BETA-LACTAMASE-RELATED"/>
    <property type="match status" value="1"/>
</dbReference>
<dbReference type="AlphaFoldDB" id="A0A2R3J4G3"/>
<dbReference type="EMBL" id="CP027169">
    <property type="protein sequence ID" value="AVK08757.1"/>
    <property type="molecule type" value="Genomic_DNA"/>
</dbReference>
<sequence length="381" mass="41702">MEAKGHCASGFEAVRQAFEAIFDDPAERGAGLCVQVDGETVVDLWAGVADLRGQVPWRRDTLVNAYCVIKPIAAVAVLMLVEEGRLGLDVPVCAYWPAFAQHGKARITLRQVLCHTSGLPALRPPDRTPVMYDWEAMAGAVAAEPAWWAPGTELGYGATTYGWILGELIRRVDGRDSRTFIQERITRPLGLEVHTGVAPADFQRIAHFEHAAGRQGERYARELRDIIVNRPEHVATLAFTNPSMSSKNTSDPRWWAYHQPGVCSHATAHGLAGFYSALLDGRLIGAELLRAFRQEHSRGLDRTLCRPMRYGLGCMLENPADPAASYRMGKDAFGHVGLGGPVAFADPQRNLSFAFVTTTMGGHVLMDPRPGVLAERCYAAL</sequence>
<dbReference type="InterPro" id="IPR052907">
    <property type="entry name" value="Beta-lactamase/esterase"/>
</dbReference>
<dbReference type="Pfam" id="PF00144">
    <property type="entry name" value="Beta-lactamase"/>
    <property type="match status" value="1"/>
</dbReference>
<reference evidence="2 3" key="1">
    <citation type="submission" date="2018-02" db="EMBL/GenBank/DDBJ databases">
        <title>FDA/CDC Antimicrobial Resistant Isolate Bank Genome Sequencing.</title>
        <authorList>
            <person name="Benahmed F.H."/>
            <person name="Lutgring J.D."/>
            <person name="Yoo B."/>
            <person name="Machado M."/>
            <person name="Brown A."/>
            <person name="McAllister G."/>
            <person name="Perry A."/>
            <person name="Halpin A.L."/>
            <person name="Vavikolanu K."/>
            <person name="Ott S."/>
            <person name="Zhao X."/>
            <person name="Tallon L.J."/>
            <person name="Sadzewicz L."/>
            <person name="Aluvathingal J."/>
            <person name="Nadendla S."/>
            <person name="Voskania-kordi A."/>
            <person name="Simonyan V."/>
            <person name="Patel J."/>
            <person name="Shawar R.M."/>
        </authorList>
    </citation>
    <scope>NUCLEOTIDE SEQUENCE [LARGE SCALE GENOMIC DNA]</scope>
    <source>
        <strain evidence="2 3">AR_0356</strain>
    </source>
</reference>
<dbReference type="Proteomes" id="UP000238390">
    <property type="component" value="Chromosome"/>
</dbReference>
<protein>
    <submittedName>
        <fullName evidence="2">Beta-lactamase family protein</fullName>
    </submittedName>
</protein>
<dbReference type="Gene3D" id="3.40.710.10">
    <property type="entry name" value="DD-peptidase/beta-lactamase superfamily"/>
    <property type="match status" value="1"/>
</dbReference>
<dbReference type="InterPro" id="IPR012338">
    <property type="entry name" value="Beta-lactam/transpept-like"/>
</dbReference>
<evidence type="ECO:0000313" key="2">
    <source>
        <dbReference type="EMBL" id="AVK08757.1"/>
    </source>
</evidence>
<dbReference type="RefSeq" id="WP_058145983.1">
    <property type="nucleotide sequence ID" value="NZ_CP027169.1"/>
</dbReference>
<feature type="domain" description="Beta-lactamase-related" evidence="1">
    <location>
        <begin position="16"/>
        <end position="368"/>
    </location>
</feature>
<dbReference type="InterPro" id="IPR001466">
    <property type="entry name" value="Beta-lactam-related"/>
</dbReference>
<organism evidence="2 3">
    <name type="scientific">Pseudomonas paraeruginosa</name>
    <dbReference type="NCBI Taxonomy" id="2994495"/>
    <lineage>
        <taxon>Bacteria</taxon>
        <taxon>Pseudomonadati</taxon>
        <taxon>Pseudomonadota</taxon>
        <taxon>Gammaproteobacteria</taxon>
        <taxon>Pseudomonadales</taxon>
        <taxon>Pseudomonadaceae</taxon>
        <taxon>Pseudomonas</taxon>
    </lineage>
</organism>
<proteinExistence type="predicted"/>
<evidence type="ECO:0000259" key="1">
    <source>
        <dbReference type="Pfam" id="PF00144"/>
    </source>
</evidence>